<organism evidence="3 4">
    <name type="scientific">Paenibacillus lemnae</name>
    <dbReference type="NCBI Taxonomy" id="1330551"/>
    <lineage>
        <taxon>Bacteria</taxon>
        <taxon>Bacillati</taxon>
        <taxon>Bacillota</taxon>
        <taxon>Bacilli</taxon>
        <taxon>Bacillales</taxon>
        <taxon>Paenibacillaceae</taxon>
        <taxon>Paenibacillus</taxon>
    </lineage>
</organism>
<dbReference type="RefSeq" id="WP_169504051.1">
    <property type="nucleotide sequence ID" value="NZ_JABBPN010000003.1"/>
</dbReference>
<dbReference type="Pfam" id="PF01551">
    <property type="entry name" value="Peptidase_M23"/>
    <property type="match status" value="1"/>
</dbReference>
<name>A0A848M667_PAELE</name>
<evidence type="ECO:0000259" key="2">
    <source>
        <dbReference type="Pfam" id="PF01551"/>
    </source>
</evidence>
<feature type="compositionally biased region" description="Basic and acidic residues" evidence="1">
    <location>
        <begin position="14"/>
        <end position="27"/>
    </location>
</feature>
<dbReference type="EMBL" id="JABBPN010000003">
    <property type="protein sequence ID" value="NMO95313.1"/>
    <property type="molecule type" value="Genomic_DNA"/>
</dbReference>
<dbReference type="InterPro" id="IPR011055">
    <property type="entry name" value="Dup_hybrid_motif"/>
</dbReference>
<evidence type="ECO:0000256" key="1">
    <source>
        <dbReference type="SAM" id="MobiDB-lite"/>
    </source>
</evidence>
<dbReference type="CDD" id="cd12797">
    <property type="entry name" value="M23_peptidase"/>
    <property type="match status" value="1"/>
</dbReference>
<dbReference type="InterPro" id="IPR016047">
    <property type="entry name" value="M23ase_b-sheet_dom"/>
</dbReference>
<proteinExistence type="predicted"/>
<keyword evidence="4" id="KW-1185">Reference proteome</keyword>
<evidence type="ECO:0000313" key="3">
    <source>
        <dbReference type="EMBL" id="NMO95313.1"/>
    </source>
</evidence>
<reference evidence="3 4" key="1">
    <citation type="submission" date="2020-04" db="EMBL/GenBank/DDBJ databases">
        <title>Paenibacillus algicola sp. nov., a novel marine bacterium producing alginate lyase.</title>
        <authorList>
            <person name="Huang H."/>
        </authorList>
    </citation>
    <scope>NUCLEOTIDE SEQUENCE [LARGE SCALE GENOMIC DNA]</scope>
    <source>
        <strain evidence="3 4">L7-75</strain>
    </source>
</reference>
<dbReference type="SUPFAM" id="SSF51261">
    <property type="entry name" value="Duplicated hybrid motif"/>
    <property type="match status" value="1"/>
</dbReference>
<evidence type="ECO:0000313" key="4">
    <source>
        <dbReference type="Proteomes" id="UP000565468"/>
    </source>
</evidence>
<protein>
    <submittedName>
        <fullName evidence="3">Peptidoglycan DD-metalloendopeptidase family protein</fullName>
    </submittedName>
</protein>
<feature type="region of interest" description="Disordered" evidence="1">
    <location>
        <begin position="1"/>
        <end position="62"/>
    </location>
</feature>
<sequence length="294" mass="32413">MDIRSSVRHRRQARIKELLDDKNREEVSELSWPETVPGSNKGPAHQPAAAALPESQMKPPEERDPEILWKQGYRSWYDSPTDHPKPPKTSFIGSMLKRCLVSGILFGAVWGVFKLEEPWAFRVQMFVLDGLSREMDFQAAQVWYEDHFGGAPSFIPIFGQDNPESTKVNGGISLIPPLNGSMVQPFAVDMNGVKLVPAEGSLYAREVKSVDSGRVLQVSTLSDGTLAVQIQHTNGKTALYSGLGETSLKVSSWVQGGEVVGILPSVSGSEQQPVLYFMLKEGDRPMDPAEVISF</sequence>
<gene>
    <name evidence="3" type="ORF">HII30_05865</name>
</gene>
<feature type="compositionally biased region" description="Basic residues" evidence="1">
    <location>
        <begin position="1"/>
        <end position="13"/>
    </location>
</feature>
<accession>A0A848M667</accession>
<comment type="caution">
    <text evidence="3">The sequence shown here is derived from an EMBL/GenBank/DDBJ whole genome shotgun (WGS) entry which is preliminary data.</text>
</comment>
<feature type="domain" description="M23ase beta-sheet core" evidence="2">
    <location>
        <begin position="192"/>
        <end position="288"/>
    </location>
</feature>
<dbReference type="AlphaFoldDB" id="A0A848M667"/>
<dbReference type="Gene3D" id="2.70.70.10">
    <property type="entry name" value="Glucose Permease (Domain IIA)"/>
    <property type="match status" value="1"/>
</dbReference>
<dbReference type="Proteomes" id="UP000565468">
    <property type="component" value="Unassembled WGS sequence"/>
</dbReference>